<evidence type="ECO:0000256" key="1">
    <source>
        <dbReference type="SAM" id="MobiDB-lite"/>
    </source>
</evidence>
<feature type="region of interest" description="Disordered" evidence="1">
    <location>
        <begin position="1"/>
        <end position="89"/>
    </location>
</feature>
<dbReference type="AlphaFoldDB" id="A0A6B0RHT3"/>
<proteinExistence type="predicted"/>
<organism evidence="2 3">
    <name type="scientific">Bos mutus</name>
    <name type="common">wild yak</name>
    <dbReference type="NCBI Taxonomy" id="72004"/>
    <lineage>
        <taxon>Eukaryota</taxon>
        <taxon>Metazoa</taxon>
        <taxon>Chordata</taxon>
        <taxon>Craniata</taxon>
        <taxon>Vertebrata</taxon>
        <taxon>Euteleostomi</taxon>
        <taxon>Mammalia</taxon>
        <taxon>Eutheria</taxon>
        <taxon>Laurasiatheria</taxon>
        <taxon>Artiodactyla</taxon>
        <taxon>Ruminantia</taxon>
        <taxon>Pecora</taxon>
        <taxon>Bovidae</taxon>
        <taxon>Bovinae</taxon>
        <taxon>Bos</taxon>
    </lineage>
</organism>
<accession>A0A6B0RHT3</accession>
<evidence type="ECO:0000313" key="3">
    <source>
        <dbReference type="Proteomes" id="UP000322234"/>
    </source>
</evidence>
<name>A0A6B0RHT3_9CETA</name>
<protein>
    <submittedName>
        <fullName evidence="2">Uncharacterized protein</fullName>
    </submittedName>
</protein>
<reference evidence="2" key="1">
    <citation type="submission" date="2019-10" db="EMBL/GenBank/DDBJ databases">
        <title>The sequence and de novo assembly of the wild yak genome.</title>
        <authorList>
            <person name="Liu Y."/>
        </authorList>
    </citation>
    <scope>NUCLEOTIDE SEQUENCE [LARGE SCALE GENOMIC DNA]</scope>
    <source>
        <strain evidence="2">WY2019</strain>
    </source>
</reference>
<comment type="caution">
    <text evidence="2">The sequence shown here is derived from an EMBL/GenBank/DDBJ whole genome shotgun (WGS) entry which is preliminary data.</text>
</comment>
<sequence>MEYHNEGESTSSKNLQDGEVKRDSAKNTSHPGGVPTTHRSCHRGAEETRTRSPGRSVPDPEHLLNPEEGDLDSAKGDHRQPAPAHQRADLPLEFRLQLWLPLRCSSPPVHQFLPQLEALAIPTLRCPSSRFRARHVTQALKP</sequence>
<dbReference type="Proteomes" id="UP000322234">
    <property type="component" value="Unassembled WGS sequence"/>
</dbReference>
<gene>
    <name evidence="2" type="ORF">E5288_WYG019387</name>
</gene>
<feature type="compositionally biased region" description="Basic and acidic residues" evidence="1">
    <location>
        <begin position="16"/>
        <end position="25"/>
    </location>
</feature>
<dbReference type="EMBL" id="VBQZ03000035">
    <property type="protein sequence ID" value="MXQ86913.1"/>
    <property type="molecule type" value="Genomic_DNA"/>
</dbReference>
<evidence type="ECO:0000313" key="2">
    <source>
        <dbReference type="EMBL" id="MXQ86913.1"/>
    </source>
</evidence>
<feature type="compositionally biased region" description="Basic and acidic residues" evidence="1">
    <location>
        <begin position="72"/>
        <end position="89"/>
    </location>
</feature>
<keyword evidence="3" id="KW-1185">Reference proteome</keyword>